<dbReference type="CDD" id="cd07129">
    <property type="entry name" value="ALDH_KGSADH"/>
    <property type="match status" value="1"/>
</dbReference>
<dbReference type="Pfam" id="PF00171">
    <property type="entry name" value="Aldedh"/>
    <property type="match status" value="1"/>
</dbReference>
<dbReference type="InterPro" id="IPR050740">
    <property type="entry name" value="Aldehyde_DH_Superfamily"/>
</dbReference>
<evidence type="ECO:0000259" key="2">
    <source>
        <dbReference type="Pfam" id="PF00171"/>
    </source>
</evidence>
<reference evidence="4" key="1">
    <citation type="journal article" date="2019" name="Int. J. Syst. Evol. Microbiol.">
        <title>The Global Catalogue of Microorganisms (GCM) 10K type strain sequencing project: providing services to taxonomists for standard genome sequencing and annotation.</title>
        <authorList>
            <consortium name="The Broad Institute Genomics Platform"/>
            <consortium name="The Broad Institute Genome Sequencing Center for Infectious Disease"/>
            <person name="Wu L."/>
            <person name="Ma J."/>
        </authorList>
    </citation>
    <scope>NUCLEOTIDE SEQUENCE [LARGE SCALE GENOMIC DNA]</scope>
    <source>
        <strain evidence="4">JCM 14917</strain>
    </source>
</reference>
<feature type="domain" description="Aldehyde dehydrogenase" evidence="2">
    <location>
        <begin position="24"/>
        <end position="466"/>
    </location>
</feature>
<proteinExistence type="predicted"/>
<dbReference type="RefSeq" id="WP_277359326.1">
    <property type="nucleotide sequence ID" value="NZ_BAAAON010000001.1"/>
</dbReference>
<keyword evidence="1" id="KW-0560">Oxidoreductase</keyword>
<protein>
    <submittedName>
        <fullName evidence="3">Aldehyde dehydrogenase (NADP(+))</fullName>
    </submittedName>
</protein>
<accession>A0ABP5MMD0</accession>
<dbReference type="InterPro" id="IPR044151">
    <property type="entry name" value="ALDH_KGSADH"/>
</dbReference>
<dbReference type="Proteomes" id="UP001500974">
    <property type="component" value="Unassembled WGS sequence"/>
</dbReference>
<dbReference type="InterPro" id="IPR015590">
    <property type="entry name" value="Aldehyde_DH_dom"/>
</dbReference>
<evidence type="ECO:0000256" key="1">
    <source>
        <dbReference type="ARBA" id="ARBA00023002"/>
    </source>
</evidence>
<comment type="caution">
    <text evidence="3">The sequence shown here is derived from an EMBL/GenBank/DDBJ whole genome shotgun (WGS) entry which is preliminary data.</text>
</comment>
<dbReference type="PANTHER" id="PTHR43353">
    <property type="entry name" value="SUCCINATE-SEMIALDEHYDE DEHYDROGENASE, MITOCHONDRIAL"/>
    <property type="match status" value="1"/>
</dbReference>
<dbReference type="InterPro" id="IPR016161">
    <property type="entry name" value="Ald_DH/histidinol_DH"/>
</dbReference>
<dbReference type="InterPro" id="IPR016163">
    <property type="entry name" value="Ald_DH_C"/>
</dbReference>
<evidence type="ECO:0000313" key="4">
    <source>
        <dbReference type="Proteomes" id="UP001500974"/>
    </source>
</evidence>
<gene>
    <name evidence="3" type="ORF">GCM10009784_14040</name>
</gene>
<organism evidence="3 4">
    <name type="scientific">Arthrobacter parietis</name>
    <dbReference type="NCBI Taxonomy" id="271434"/>
    <lineage>
        <taxon>Bacteria</taxon>
        <taxon>Bacillati</taxon>
        <taxon>Actinomycetota</taxon>
        <taxon>Actinomycetes</taxon>
        <taxon>Micrococcales</taxon>
        <taxon>Micrococcaceae</taxon>
        <taxon>Arthrobacter</taxon>
    </lineage>
</organism>
<dbReference type="EMBL" id="BAAAON010000001">
    <property type="protein sequence ID" value="GAA2174688.1"/>
    <property type="molecule type" value="Genomic_DNA"/>
</dbReference>
<dbReference type="PANTHER" id="PTHR43353:SF3">
    <property type="entry name" value="ALDEHYDE DEHYDROGENASE-RELATED"/>
    <property type="match status" value="1"/>
</dbReference>
<evidence type="ECO:0000313" key="3">
    <source>
        <dbReference type="EMBL" id="GAA2174688.1"/>
    </source>
</evidence>
<dbReference type="Gene3D" id="3.40.605.10">
    <property type="entry name" value="Aldehyde Dehydrogenase, Chain A, domain 1"/>
    <property type="match status" value="1"/>
</dbReference>
<keyword evidence="4" id="KW-1185">Reference proteome</keyword>
<dbReference type="InterPro" id="IPR016162">
    <property type="entry name" value="Ald_DH_N"/>
</dbReference>
<dbReference type="Gene3D" id="3.40.309.10">
    <property type="entry name" value="Aldehyde Dehydrogenase, Chain A, domain 2"/>
    <property type="match status" value="1"/>
</dbReference>
<name>A0ABP5MMD0_9MICC</name>
<dbReference type="SUPFAM" id="SSF53720">
    <property type="entry name" value="ALDH-like"/>
    <property type="match status" value="1"/>
</dbReference>
<sequence length="548" mass="56561">MPTQHATLQGHSIIAGQGTAGNGKTVCGFNPATNETLEPAYSLIDEAQLSEATSAAEEAFDSLSTLDPETHAAFLASIADRIEAAGEEIVARAMLETGLPEPRMRGELARTTAQLRLFASVVRQGDHRGVRIDPAQPDRTPMPRADIRQRKVPLGPVAVFGASNFPLAFSTAGGDTASALAAGCPVIFKAHNAHPGTSELVGRAITEAVNDAGLHPGVFSLIYGPGASIGQALVSDPVIQAVGFTGSRSGGTALMATAAARPQPIPVYAEMSSINPVIFFEGALQGDLDGLAAAYVTSVTGSSGQLCTSPGLVFVPTGEAGDNFLAAVTRALEPSAGQTMLTRGIADSWNAGVEALGSQAGVELVAQGTDGATENAPAPVVYGTQAETFLSNPVLHEEIFGAASLVVHYSSTKELVAAAKRLEGQLTATLHLTDSDYETAASVLPVLERKVGRILANGWPTGVEVGHAMVHGGPFPATSDTRTTSVGTLAIERFLRPVAYQNIPEVLRPAAIQDGNPWQLNRRIDGTVVPATEGEGNGTTIKATGEDA</sequence>